<accession>A0A2U1ZYA7</accession>
<evidence type="ECO:0000313" key="2">
    <source>
        <dbReference type="Proteomes" id="UP000245166"/>
    </source>
</evidence>
<dbReference type="Proteomes" id="UP000245166">
    <property type="component" value="Unassembled WGS sequence"/>
</dbReference>
<dbReference type="OrthoDB" id="3732915at2"/>
<organism evidence="1 2">
    <name type="scientific">Serinibacter arcticus</name>
    <dbReference type="NCBI Taxonomy" id="1655435"/>
    <lineage>
        <taxon>Bacteria</taxon>
        <taxon>Bacillati</taxon>
        <taxon>Actinomycetota</taxon>
        <taxon>Actinomycetes</taxon>
        <taxon>Micrococcales</taxon>
        <taxon>Beutenbergiaceae</taxon>
        <taxon>Serinibacter</taxon>
    </lineage>
</organism>
<dbReference type="RefSeq" id="WP_109230344.1">
    <property type="nucleotide sequence ID" value="NZ_PYHR01000002.1"/>
</dbReference>
<keyword evidence="2" id="KW-1185">Reference proteome</keyword>
<protein>
    <submittedName>
        <fullName evidence="1">Uncharacterized protein</fullName>
    </submittedName>
</protein>
<comment type="caution">
    <text evidence="1">The sequence shown here is derived from an EMBL/GenBank/DDBJ whole genome shotgun (WGS) entry which is preliminary data.</text>
</comment>
<dbReference type="AlphaFoldDB" id="A0A2U1ZYA7"/>
<name>A0A2U1ZYA7_9MICO</name>
<proteinExistence type="predicted"/>
<evidence type="ECO:0000313" key="1">
    <source>
        <dbReference type="EMBL" id="PWD51961.1"/>
    </source>
</evidence>
<dbReference type="EMBL" id="PYHR01000002">
    <property type="protein sequence ID" value="PWD51961.1"/>
    <property type="molecule type" value="Genomic_DNA"/>
</dbReference>
<reference evidence="1 2" key="1">
    <citation type="submission" date="2018-03" db="EMBL/GenBank/DDBJ databases">
        <title>Genome assembly of novel Miniimonas species PCH200.</title>
        <authorList>
            <person name="Thakur V."/>
            <person name="Kumar V."/>
            <person name="Singh D."/>
        </authorList>
    </citation>
    <scope>NUCLEOTIDE SEQUENCE [LARGE SCALE GENOMIC DNA]</scope>
    <source>
        <strain evidence="1 2">PCH200</strain>
    </source>
</reference>
<sequence>MTAATRVRARERPVGRRRGASVVVAVLLGPGLLGACAGAGEDDEPTASCDRSACIDLPITEIEQISGLDLPEGTEVLDSSYSAFQDWNLEATLLLPEGAEDPVAASEDAWDGQGDEEGVFRTVESSLEGGRLTLEIRVFTT</sequence>
<gene>
    <name evidence="1" type="ORF">C8046_16245</name>
</gene>